<evidence type="ECO:0000256" key="1">
    <source>
        <dbReference type="SAM" id="MobiDB-lite"/>
    </source>
</evidence>
<evidence type="ECO:0000313" key="5">
    <source>
        <dbReference type="Proteomes" id="UP000269198"/>
    </source>
</evidence>
<organism evidence="4 5">
    <name type="scientific">Halostreptopolyspora alba</name>
    <dbReference type="NCBI Taxonomy" id="2487137"/>
    <lineage>
        <taxon>Bacteria</taxon>
        <taxon>Bacillati</taxon>
        <taxon>Actinomycetota</taxon>
        <taxon>Actinomycetes</taxon>
        <taxon>Streptosporangiales</taxon>
        <taxon>Nocardiopsidaceae</taxon>
        <taxon>Halostreptopolyspora</taxon>
    </lineage>
</organism>
<keyword evidence="2" id="KW-0812">Transmembrane</keyword>
<evidence type="ECO:0000313" key="4">
    <source>
        <dbReference type="EMBL" id="RNL83193.1"/>
    </source>
</evidence>
<name>A0A3N0E5W4_9ACTN</name>
<gene>
    <name evidence="4" type="ORF">EFW17_16985</name>
</gene>
<keyword evidence="2" id="KW-0472">Membrane</keyword>
<feature type="compositionally biased region" description="Basic and acidic residues" evidence="1">
    <location>
        <begin position="92"/>
        <end position="104"/>
    </location>
</feature>
<sequence>MRRIAHLTAVAATAVALAPALPASSAAAVEAERGALPNTNSDSGDEAVIIDGITPRAVEEDSTVTITGRVTNTTDETVEEVTARMRYSPHPMADRSELDAHAEGESAPPSKTGPTFDLDEPLPAGETAEFELEADAADLDLNGFGVYPITVDAVDDGGDDLGSQYTFLPYQGEGEGSDTVDIAWLWPLRDQPQRADDDTYLGEGLANDLRPKGRLNELLAVGAQNGEVALDPPDPDATAPEDASPDATADAQQEADEDDGGEDADDRVPVTWTVDPGLLSDINRLTTESYHVLEDPLAVPAEAQPTAKTYDPSPEAVAWIEQAREIIGDDPLISTPYASVDIAALLRNDLDSDADTAMSHGDEVVETVLQRRANPNYAVPANGTMNKATRDFFVEHGAERFVLRDPAMPAHDWLDHTPTAQANLATENDGDAAALLADSQLTSVLGSPSQDPGETALAQQRFAAETALISEERTDTDRTILASPPPDWDPGAEFAQDVLRSSRELPWLNPVALDDVEGAGSDTADERHGLTYPEDDAKAELSGTYLDGVKEVRREVRLFNTVLDDDNDPFRPAILRTESAAWRDDEALGNRTRSLLDQAVTDTRDRVRIVKPEPFTMASKSGTIGVVVANDLEDEPVTVHLSIHSSNSERLSVGEYQDSMEIGPGGKTTVYVPLSARVNGRTVLHMSLQNADGEPVSTGQTQIPVNATGMGTQALLISAGGALVLIIALAPRALRKWQRTRARAARTTEAGADPEPGSADNVGAPDTMQHNDRDPSGDGAPDAGVGSEEPTVEAETTTGTEGPEDGESGEPGASGEDENRDH</sequence>
<feature type="compositionally biased region" description="Low complexity" evidence="1">
    <location>
        <begin position="236"/>
        <end position="252"/>
    </location>
</feature>
<feature type="compositionally biased region" description="Acidic residues" evidence="1">
    <location>
        <begin position="253"/>
        <end position="265"/>
    </location>
</feature>
<dbReference type="Pfam" id="PF19516">
    <property type="entry name" value="DUF6049"/>
    <property type="match status" value="1"/>
</dbReference>
<evidence type="ECO:0008006" key="6">
    <source>
        <dbReference type="Google" id="ProtNLM"/>
    </source>
</evidence>
<feature type="compositionally biased region" description="Low complexity" evidence="1">
    <location>
        <begin position="787"/>
        <end position="801"/>
    </location>
</feature>
<dbReference type="Proteomes" id="UP000269198">
    <property type="component" value="Unassembled WGS sequence"/>
</dbReference>
<feature type="transmembrane region" description="Helical" evidence="2">
    <location>
        <begin position="714"/>
        <end position="734"/>
    </location>
</feature>
<evidence type="ECO:0000256" key="2">
    <source>
        <dbReference type="SAM" id="Phobius"/>
    </source>
</evidence>
<protein>
    <recommendedName>
        <fullName evidence="6">Secreted protein</fullName>
    </recommendedName>
</protein>
<dbReference type="InterPro" id="IPR046112">
    <property type="entry name" value="DUF6049"/>
</dbReference>
<feature type="chain" id="PRO_5039121159" description="Secreted protein" evidence="3">
    <location>
        <begin position="28"/>
        <end position="822"/>
    </location>
</feature>
<dbReference type="EMBL" id="RJMB01000018">
    <property type="protein sequence ID" value="RNL83193.1"/>
    <property type="molecule type" value="Genomic_DNA"/>
</dbReference>
<keyword evidence="5" id="KW-1185">Reference proteome</keyword>
<reference evidence="4 5" key="1">
    <citation type="submission" date="2018-11" db="EMBL/GenBank/DDBJ databases">
        <title>The genome draft of YIM 96095.</title>
        <authorList>
            <person name="Tang S.-K."/>
            <person name="Chunyu W.-X."/>
            <person name="Feng Y.-Z."/>
        </authorList>
    </citation>
    <scope>NUCLEOTIDE SEQUENCE [LARGE SCALE GENOMIC DNA]</scope>
    <source>
        <strain evidence="4 5">YIM 96095</strain>
    </source>
</reference>
<proteinExistence type="predicted"/>
<feature type="region of interest" description="Disordered" evidence="1">
    <location>
        <begin position="744"/>
        <end position="822"/>
    </location>
</feature>
<accession>A0A3N0E5W4</accession>
<dbReference type="RefSeq" id="WP_123202394.1">
    <property type="nucleotide sequence ID" value="NZ_RJMB01000018.1"/>
</dbReference>
<feature type="region of interest" description="Disordered" evidence="1">
    <location>
        <begin position="86"/>
        <end position="122"/>
    </location>
</feature>
<evidence type="ECO:0000256" key="3">
    <source>
        <dbReference type="SAM" id="SignalP"/>
    </source>
</evidence>
<dbReference type="OrthoDB" id="3797035at2"/>
<keyword evidence="3" id="KW-0732">Signal</keyword>
<keyword evidence="2" id="KW-1133">Transmembrane helix</keyword>
<dbReference type="AlphaFoldDB" id="A0A3N0E5W4"/>
<feature type="signal peptide" evidence="3">
    <location>
        <begin position="1"/>
        <end position="27"/>
    </location>
</feature>
<comment type="caution">
    <text evidence="4">The sequence shown here is derived from an EMBL/GenBank/DDBJ whole genome shotgun (WGS) entry which is preliminary data.</text>
</comment>
<feature type="region of interest" description="Disordered" evidence="1">
    <location>
        <begin position="227"/>
        <end position="269"/>
    </location>
</feature>